<name>A0A8A7KHB6_9FIRM</name>
<keyword evidence="3" id="KW-1185">Reference proteome</keyword>
<reference evidence="2" key="1">
    <citation type="submission" date="2019-12" db="EMBL/GenBank/DDBJ databases">
        <authorList>
            <person name="zhang j."/>
            <person name="sun C.M."/>
        </authorList>
    </citation>
    <scope>NUCLEOTIDE SEQUENCE</scope>
    <source>
        <strain evidence="2">NS-1</strain>
    </source>
</reference>
<proteinExistence type="predicted"/>
<dbReference type="EMBL" id="CP046640">
    <property type="protein sequence ID" value="QTL99158.1"/>
    <property type="molecule type" value="Genomic_DNA"/>
</dbReference>
<organism evidence="2 3">
    <name type="scientific">Iocasia fonsfrigidae</name>
    <dbReference type="NCBI Taxonomy" id="2682810"/>
    <lineage>
        <taxon>Bacteria</taxon>
        <taxon>Bacillati</taxon>
        <taxon>Bacillota</taxon>
        <taxon>Clostridia</taxon>
        <taxon>Halanaerobiales</taxon>
        <taxon>Halanaerobiaceae</taxon>
        <taxon>Iocasia</taxon>
    </lineage>
</organism>
<dbReference type="RefSeq" id="WP_230867556.1">
    <property type="nucleotide sequence ID" value="NZ_CP046640.1"/>
</dbReference>
<protein>
    <submittedName>
        <fullName evidence="2">Uncharacterized protein</fullName>
    </submittedName>
</protein>
<dbReference type="Proteomes" id="UP000665020">
    <property type="component" value="Chromosome"/>
</dbReference>
<sequence length="176" mass="19283">MSLLTTGVVQGLTEANLHMKSAGVAMKVYKWAEREGDKGVMERAQGYATDSMKSAGESSKKAQEALLEAQREARKKARAEQEAALEERRQEAAQAKKEKEKKARKSKEDVVDISKEGQDSVKADNSEDIEIHQESTVVENLGISTESVNNESDQKIYTAQGEIKSASVDPQLLATV</sequence>
<evidence type="ECO:0000256" key="1">
    <source>
        <dbReference type="SAM" id="MobiDB-lite"/>
    </source>
</evidence>
<accession>A0A8A7KHB6</accession>
<dbReference type="AlphaFoldDB" id="A0A8A7KHB6"/>
<evidence type="ECO:0000313" key="3">
    <source>
        <dbReference type="Proteomes" id="UP000665020"/>
    </source>
</evidence>
<feature type="compositionally biased region" description="Polar residues" evidence="1">
    <location>
        <begin position="134"/>
        <end position="150"/>
    </location>
</feature>
<feature type="compositionally biased region" description="Basic and acidic residues" evidence="1">
    <location>
        <begin position="78"/>
        <end position="133"/>
    </location>
</feature>
<evidence type="ECO:0000313" key="2">
    <source>
        <dbReference type="EMBL" id="QTL99158.1"/>
    </source>
</evidence>
<feature type="region of interest" description="Disordered" evidence="1">
    <location>
        <begin position="42"/>
        <end position="150"/>
    </location>
</feature>
<gene>
    <name evidence="2" type="ORF">GM661_14940</name>
</gene>
<dbReference type="KEGG" id="ifn:GM661_14940"/>